<name>A0A4Z1FQJ9_9HELO</name>
<evidence type="ECO:0000313" key="3">
    <source>
        <dbReference type="Proteomes" id="UP000297910"/>
    </source>
</evidence>
<comment type="caution">
    <text evidence="2">The sequence shown here is derived from an EMBL/GenBank/DDBJ whole genome shotgun (WGS) entry which is preliminary data.</text>
</comment>
<evidence type="ECO:0000256" key="1">
    <source>
        <dbReference type="SAM" id="MobiDB-lite"/>
    </source>
</evidence>
<organism evidence="2 3">
    <name type="scientific">Botrytis paeoniae</name>
    <dbReference type="NCBI Taxonomy" id="278948"/>
    <lineage>
        <taxon>Eukaryota</taxon>
        <taxon>Fungi</taxon>
        <taxon>Dikarya</taxon>
        <taxon>Ascomycota</taxon>
        <taxon>Pezizomycotina</taxon>
        <taxon>Leotiomycetes</taxon>
        <taxon>Helotiales</taxon>
        <taxon>Sclerotiniaceae</taxon>
        <taxon>Botrytis</taxon>
    </lineage>
</organism>
<accession>A0A4Z1FQJ9</accession>
<gene>
    <name evidence="2" type="ORF">BPAE_0084g00260</name>
</gene>
<reference evidence="2 3" key="1">
    <citation type="submission" date="2017-12" db="EMBL/GenBank/DDBJ databases">
        <title>Comparative genomics of Botrytis spp.</title>
        <authorList>
            <person name="Valero-Jimenez C.A."/>
            <person name="Tapia P."/>
            <person name="Veloso J."/>
            <person name="Silva-Moreno E."/>
            <person name="Staats M."/>
            <person name="Valdes J.H."/>
            <person name="Van Kan J.A.L."/>
        </authorList>
    </citation>
    <scope>NUCLEOTIDE SEQUENCE [LARGE SCALE GENOMIC DNA]</scope>
    <source>
        <strain evidence="2 3">Bp0003</strain>
    </source>
</reference>
<sequence length="309" mass="32856">MSTKDDGLMSLEELEKLMDEQEVNNNMATSASTTITSSTVATIATATASKNTSEASNEKTSGAILFKEPDADKQTPSLRTTTSSAKMSKRSGTRARKRKARSAQKLSKISVCITENREAHQSYSMERVPWTDQQDKEHNASYFDDASIAKQAVSLSFDKSEGSGAISPPTASMANALNSLPTKPVMLDSSSEQQKTKPFVPTTPGRGKFTSSRHSSAQLSNSSSVTTRVTGGPREVITISFANIGALTSGLKDLNAAKKASTGGMVISTNGPIGENQVEVSGPIGSNICSFVKRTCPRLSEKQIKAAFK</sequence>
<proteinExistence type="predicted"/>
<evidence type="ECO:0000313" key="2">
    <source>
        <dbReference type="EMBL" id="TGO25259.1"/>
    </source>
</evidence>
<dbReference type="AlphaFoldDB" id="A0A4Z1FQJ9"/>
<feature type="region of interest" description="Disordered" evidence="1">
    <location>
        <begin position="47"/>
        <end position="106"/>
    </location>
</feature>
<dbReference type="EMBL" id="PQXI01000084">
    <property type="protein sequence ID" value="TGO25259.1"/>
    <property type="molecule type" value="Genomic_DNA"/>
</dbReference>
<feature type="compositionally biased region" description="Polar residues" evidence="1">
    <location>
        <begin position="209"/>
        <end position="229"/>
    </location>
</feature>
<feature type="region of interest" description="Disordered" evidence="1">
    <location>
        <begin position="187"/>
        <end position="229"/>
    </location>
</feature>
<feature type="compositionally biased region" description="Polar residues" evidence="1">
    <location>
        <begin position="50"/>
        <end position="60"/>
    </location>
</feature>
<feature type="compositionally biased region" description="Basic residues" evidence="1">
    <location>
        <begin position="87"/>
        <end position="102"/>
    </location>
</feature>
<keyword evidence="3" id="KW-1185">Reference proteome</keyword>
<feature type="compositionally biased region" description="Polar residues" evidence="1">
    <location>
        <begin position="74"/>
        <end position="86"/>
    </location>
</feature>
<dbReference type="Proteomes" id="UP000297910">
    <property type="component" value="Unassembled WGS sequence"/>
</dbReference>
<protein>
    <submittedName>
        <fullName evidence="2">Uncharacterized protein</fullName>
    </submittedName>
</protein>